<dbReference type="SUPFAM" id="SSF55874">
    <property type="entry name" value="ATPase domain of HSP90 chaperone/DNA topoisomerase II/histidine kinase"/>
    <property type="match status" value="1"/>
</dbReference>
<dbReference type="InterPro" id="IPR050736">
    <property type="entry name" value="Sensor_HK_Regulatory"/>
</dbReference>
<sequence>DHMVDRLEETLKAQRQFVADASHELRTPLTALGGLIEMLLLGADRGDRATSQRALRSAHREVERLSRLVGDLLTLSRLDARPTVERRPLDLAALVAEVGEQTRFLAGEREVLWQVAGPLPVDGDADRLKQVLLNLTGNAVAFSAKTGQIVLRGERVGSRARVEVADDGAGIDPADLPGIFERFYRGDKSRARRSDGGAGSGLGLAIARAIVETHGGTIAARSVLGQGTTFTIELPLADEPAPATRPDTALATPSEAALRSR</sequence>
<gene>
    <name evidence="10" type="ORF">AVDCRST_MAG88-2053</name>
</gene>
<dbReference type="PRINTS" id="PR00344">
    <property type="entry name" value="BCTRLSENSOR"/>
</dbReference>
<accession>A0A6J4V2Q6</accession>
<dbReference type="SMART" id="SM00387">
    <property type="entry name" value="HATPase_c"/>
    <property type="match status" value="1"/>
</dbReference>
<dbReference type="InterPro" id="IPR005467">
    <property type="entry name" value="His_kinase_dom"/>
</dbReference>
<protein>
    <recommendedName>
        <fullName evidence="2">histidine kinase</fullName>
        <ecNumber evidence="2">2.7.13.3</ecNumber>
    </recommendedName>
</protein>
<dbReference type="CDD" id="cd00075">
    <property type="entry name" value="HATPase"/>
    <property type="match status" value="1"/>
</dbReference>
<evidence type="ECO:0000256" key="6">
    <source>
        <dbReference type="ARBA" id="ARBA00023012"/>
    </source>
</evidence>
<dbReference type="InterPro" id="IPR036890">
    <property type="entry name" value="HATPase_C_sf"/>
</dbReference>
<feature type="domain" description="Histidine kinase" evidence="9">
    <location>
        <begin position="20"/>
        <end position="238"/>
    </location>
</feature>
<evidence type="ECO:0000256" key="4">
    <source>
        <dbReference type="ARBA" id="ARBA00022679"/>
    </source>
</evidence>
<dbReference type="InterPro" id="IPR036097">
    <property type="entry name" value="HisK_dim/P_sf"/>
</dbReference>
<dbReference type="Pfam" id="PF00512">
    <property type="entry name" value="HisKA"/>
    <property type="match status" value="1"/>
</dbReference>
<dbReference type="SMART" id="SM00388">
    <property type="entry name" value="HisKA"/>
    <property type="match status" value="1"/>
</dbReference>
<dbReference type="Gene3D" id="1.10.287.130">
    <property type="match status" value="1"/>
</dbReference>
<dbReference type="CDD" id="cd00082">
    <property type="entry name" value="HisKA"/>
    <property type="match status" value="1"/>
</dbReference>
<evidence type="ECO:0000259" key="9">
    <source>
        <dbReference type="PROSITE" id="PS50109"/>
    </source>
</evidence>
<evidence type="ECO:0000256" key="5">
    <source>
        <dbReference type="ARBA" id="ARBA00022777"/>
    </source>
</evidence>
<reference evidence="10" key="1">
    <citation type="submission" date="2020-02" db="EMBL/GenBank/DDBJ databases">
        <authorList>
            <person name="Meier V. D."/>
        </authorList>
    </citation>
    <scope>NUCLEOTIDE SEQUENCE</scope>
    <source>
        <strain evidence="10">AVDCRST_MAG88</strain>
    </source>
</reference>
<dbReference type="GO" id="GO:0000155">
    <property type="term" value="F:phosphorelay sensor kinase activity"/>
    <property type="evidence" value="ECO:0007669"/>
    <property type="project" value="InterPro"/>
</dbReference>
<keyword evidence="6" id="KW-0902">Two-component regulatory system</keyword>
<keyword evidence="3" id="KW-0597">Phosphoprotein</keyword>
<evidence type="ECO:0000256" key="1">
    <source>
        <dbReference type="ARBA" id="ARBA00000085"/>
    </source>
</evidence>
<dbReference type="InterPro" id="IPR004358">
    <property type="entry name" value="Sig_transdc_His_kin-like_C"/>
</dbReference>
<dbReference type="FunFam" id="1.10.287.130:FF:000001">
    <property type="entry name" value="Two-component sensor histidine kinase"/>
    <property type="match status" value="1"/>
</dbReference>
<dbReference type="SUPFAM" id="SSF47384">
    <property type="entry name" value="Homodimeric domain of signal transducing histidine kinase"/>
    <property type="match status" value="1"/>
</dbReference>
<comment type="catalytic activity">
    <reaction evidence="1">
        <text>ATP + protein L-histidine = ADP + protein N-phospho-L-histidine.</text>
        <dbReference type="EC" id="2.7.13.3"/>
    </reaction>
</comment>
<dbReference type="EC" id="2.7.13.3" evidence="2"/>
<feature type="non-terminal residue" evidence="10">
    <location>
        <position position="1"/>
    </location>
</feature>
<evidence type="ECO:0000256" key="3">
    <source>
        <dbReference type="ARBA" id="ARBA00022553"/>
    </source>
</evidence>
<proteinExistence type="predicted"/>
<organism evidence="10">
    <name type="scientific">uncultured Thermomicrobiales bacterium</name>
    <dbReference type="NCBI Taxonomy" id="1645740"/>
    <lineage>
        <taxon>Bacteria</taxon>
        <taxon>Pseudomonadati</taxon>
        <taxon>Thermomicrobiota</taxon>
        <taxon>Thermomicrobia</taxon>
        <taxon>Thermomicrobiales</taxon>
        <taxon>environmental samples</taxon>
    </lineage>
</organism>
<keyword evidence="4" id="KW-0808">Transferase</keyword>
<evidence type="ECO:0000313" key="10">
    <source>
        <dbReference type="EMBL" id="CAA9567799.1"/>
    </source>
</evidence>
<dbReference type="Pfam" id="PF02518">
    <property type="entry name" value="HATPase_c"/>
    <property type="match status" value="1"/>
</dbReference>
<dbReference type="FunFam" id="3.30.565.10:FF:000006">
    <property type="entry name" value="Sensor histidine kinase WalK"/>
    <property type="match status" value="1"/>
</dbReference>
<evidence type="ECO:0000256" key="8">
    <source>
        <dbReference type="SAM" id="MobiDB-lite"/>
    </source>
</evidence>
<dbReference type="EMBL" id="CADCWM010000543">
    <property type="protein sequence ID" value="CAA9567799.1"/>
    <property type="molecule type" value="Genomic_DNA"/>
</dbReference>
<dbReference type="InterPro" id="IPR003594">
    <property type="entry name" value="HATPase_dom"/>
</dbReference>
<dbReference type="PANTHER" id="PTHR43711:SF28">
    <property type="entry name" value="SENSOR HISTIDINE KINASE YXDK"/>
    <property type="match status" value="1"/>
</dbReference>
<dbReference type="PANTHER" id="PTHR43711">
    <property type="entry name" value="TWO-COMPONENT HISTIDINE KINASE"/>
    <property type="match status" value="1"/>
</dbReference>
<evidence type="ECO:0000256" key="2">
    <source>
        <dbReference type="ARBA" id="ARBA00012438"/>
    </source>
</evidence>
<dbReference type="PROSITE" id="PS50109">
    <property type="entry name" value="HIS_KIN"/>
    <property type="match status" value="1"/>
</dbReference>
<dbReference type="AlphaFoldDB" id="A0A6J4V2Q6"/>
<dbReference type="Gene3D" id="3.30.565.10">
    <property type="entry name" value="Histidine kinase-like ATPase, C-terminal domain"/>
    <property type="match status" value="1"/>
</dbReference>
<keyword evidence="5" id="KW-0418">Kinase</keyword>
<dbReference type="InterPro" id="IPR003661">
    <property type="entry name" value="HisK_dim/P_dom"/>
</dbReference>
<evidence type="ECO:0000256" key="7">
    <source>
        <dbReference type="ARBA" id="ARBA00023136"/>
    </source>
</evidence>
<keyword evidence="7" id="KW-0472">Membrane</keyword>
<feature type="region of interest" description="Disordered" evidence="8">
    <location>
        <begin position="237"/>
        <end position="261"/>
    </location>
</feature>
<name>A0A6J4V2Q6_9BACT</name>